<dbReference type="EMBL" id="RIBZ01000031">
    <property type="protein sequence ID" value="RNG37996.1"/>
    <property type="molecule type" value="Genomic_DNA"/>
</dbReference>
<dbReference type="AlphaFoldDB" id="A0A3M8X6X6"/>
<evidence type="ECO:0000313" key="1">
    <source>
        <dbReference type="EMBL" id="RNG37996.1"/>
    </source>
</evidence>
<dbReference type="RefSeq" id="WP_123098325.1">
    <property type="nucleotide sequence ID" value="NZ_RIBZ01000031.1"/>
</dbReference>
<reference evidence="1 2" key="1">
    <citation type="submission" date="2018-11" db="EMBL/GenBank/DDBJ databases">
        <title>The Potential of Streptomyces as Biocontrol Agents against the Tomato grey mould, Botrytis cinerea (Gray mold) Frontiers in Microbiology.</title>
        <authorList>
            <person name="Li D."/>
        </authorList>
    </citation>
    <scope>NUCLEOTIDE SEQUENCE [LARGE SCALE GENOMIC DNA]</scope>
    <source>
        <strain evidence="1 2">NEAU-LD23</strain>
    </source>
</reference>
<evidence type="ECO:0000313" key="2">
    <source>
        <dbReference type="Proteomes" id="UP000275401"/>
    </source>
</evidence>
<gene>
    <name evidence="1" type="ORF">EEJ42_02090</name>
</gene>
<name>A0A3M8X6X6_9ACTN</name>
<proteinExistence type="predicted"/>
<comment type="caution">
    <text evidence="1">The sequence shown here is derived from an EMBL/GenBank/DDBJ whole genome shotgun (WGS) entry which is preliminary data.</text>
</comment>
<protein>
    <submittedName>
        <fullName evidence="1">Uncharacterized protein</fullName>
    </submittedName>
</protein>
<keyword evidence="2" id="KW-1185">Reference proteome</keyword>
<sequence>MPSYERWSDVPAGLVTQTRVWGPLRAVTGRLETLGHPTDLDPILAVPCAHGPVWPNDPASWYAQWRGELDPATGQLRSAWPPGSADRLWYVLRQMTDTDTPADTHDGDRGGC</sequence>
<organism evidence="1 2">
    <name type="scientific">Streptomyces botrytidirepellens</name>
    <dbReference type="NCBI Taxonomy" id="2486417"/>
    <lineage>
        <taxon>Bacteria</taxon>
        <taxon>Bacillati</taxon>
        <taxon>Actinomycetota</taxon>
        <taxon>Actinomycetes</taxon>
        <taxon>Kitasatosporales</taxon>
        <taxon>Streptomycetaceae</taxon>
        <taxon>Streptomyces</taxon>
    </lineage>
</organism>
<dbReference type="Proteomes" id="UP000275401">
    <property type="component" value="Unassembled WGS sequence"/>
</dbReference>
<accession>A0A3M8X6X6</accession>